<evidence type="ECO:0000313" key="2">
    <source>
        <dbReference type="Proteomes" id="UP000324800"/>
    </source>
</evidence>
<name>A0A5J4X3Z6_9EUKA</name>
<dbReference type="AlphaFoldDB" id="A0A5J4X3Z6"/>
<gene>
    <name evidence="1" type="ORF">EZS28_002529</name>
</gene>
<sequence>MAQSCQVCWQITIPAGRLAIQLNQAATAATSTEALARDKVNFNGLDDIQANWPRSLEVGAEDNLLSINPDEYIML</sequence>
<comment type="caution">
    <text evidence="1">The sequence shown here is derived from an EMBL/GenBank/DDBJ whole genome shotgun (WGS) entry which is preliminary data.</text>
</comment>
<reference evidence="1 2" key="1">
    <citation type="submission" date="2019-03" db="EMBL/GenBank/DDBJ databases">
        <title>Single cell metagenomics reveals metabolic interactions within the superorganism composed of flagellate Streblomastix strix and complex community of Bacteroidetes bacteria on its surface.</title>
        <authorList>
            <person name="Treitli S.C."/>
            <person name="Kolisko M."/>
            <person name="Husnik F."/>
            <person name="Keeling P."/>
            <person name="Hampl V."/>
        </authorList>
    </citation>
    <scope>NUCLEOTIDE SEQUENCE [LARGE SCALE GENOMIC DNA]</scope>
    <source>
        <strain evidence="1">ST1C</strain>
    </source>
</reference>
<dbReference type="Proteomes" id="UP000324800">
    <property type="component" value="Unassembled WGS sequence"/>
</dbReference>
<protein>
    <submittedName>
        <fullName evidence="1">Uncharacterized protein</fullName>
    </submittedName>
</protein>
<accession>A0A5J4X3Z6</accession>
<dbReference type="EMBL" id="SNRW01000309">
    <property type="protein sequence ID" value="KAA6401940.1"/>
    <property type="molecule type" value="Genomic_DNA"/>
</dbReference>
<evidence type="ECO:0000313" key="1">
    <source>
        <dbReference type="EMBL" id="KAA6401940.1"/>
    </source>
</evidence>
<proteinExistence type="predicted"/>
<organism evidence="1 2">
    <name type="scientific">Streblomastix strix</name>
    <dbReference type="NCBI Taxonomy" id="222440"/>
    <lineage>
        <taxon>Eukaryota</taxon>
        <taxon>Metamonada</taxon>
        <taxon>Preaxostyla</taxon>
        <taxon>Oxymonadida</taxon>
        <taxon>Streblomastigidae</taxon>
        <taxon>Streblomastix</taxon>
    </lineage>
</organism>